<keyword evidence="2" id="KW-0853">WD repeat</keyword>
<protein>
    <submittedName>
        <fullName evidence="7">Uncharacterized protein</fullName>
    </submittedName>
</protein>
<comment type="caution">
    <text evidence="7">The sequence shown here is derived from an EMBL/GenBank/DDBJ whole genome shotgun (WGS) entry which is preliminary data.</text>
</comment>
<dbReference type="GO" id="GO:0003743">
    <property type="term" value="F:translation initiation factor activity"/>
    <property type="evidence" value="ECO:0007669"/>
    <property type="project" value="UniProtKB-KW"/>
</dbReference>
<evidence type="ECO:0000256" key="2">
    <source>
        <dbReference type="ARBA" id="ARBA00022574"/>
    </source>
</evidence>
<dbReference type="InterPro" id="IPR011387">
    <property type="entry name" value="TIF2A"/>
</dbReference>
<accession>A0AAD9K640</accession>
<evidence type="ECO:0000256" key="3">
    <source>
        <dbReference type="ARBA" id="ARBA00022737"/>
    </source>
</evidence>
<name>A0AAD9K640_RIDPI</name>
<dbReference type="GO" id="GO:0000049">
    <property type="term" value="F:tRNA binding"/>
    <property type="evidence" value="ECO:0007669"/>
    <property type="project" value="TreeGrafter"/>
</dbReference>
<gene>
    <name evidence="7" type="ORF">NP493_1356g00036</name>
</gene>
<keyword evidence="1" id="KW-0396">Initiation factor</keyword>
<dbReference type="EMBL" id="JAODUO010001356">
    <property type="protein sequence ID" value="KAK2165663.1"/>
    <property type="molecule type" value="Genomic_DNA"/>
</dbReference>
<feature type="coiled-coil region" evidence="5">
    <location>
        <begin position="122"/>
        <end position="180"/>
    </location>
</feature>
<keyword evidence="8" id="KW-1185">Reference proteome</keyword>
<feature type="region of interest" description="Disordered" evidence="6">
    <location>
        <begin position="1"/>
        <end position="31"/>
    </location>
</feature>
<dbReference type="GO" id="GO:0022627">
    <property type="term" value="C:cytosolic small ribosomal subunit"/>
    <property type="evidence" value="ECO:0007669"/>
    <property type="project" value="TreeGrafter"/>
</dbReference>
<evidence type="ECO:0000313" key="7">
    <source>
        <dbReference type="EMBL" id="KAK2165663.1"/>
    </source>
</evidence>
<dbReference type="Proteomes" id="UP001209878">
    <property type="component" value="Unassembled WGS sequence"/>
</dbReference>
<feature type="region of interest" description="Disordered" evidence="6">
    <location>
        <begin position="90"/>
        <end position="116"/>
    </location>
</feature>
<feature type="compositionally biased region" description="Basic residues" evidence="6">
    <location>
        <begin position="1"/>
        <end position="16"/>
    </location>
</feature>
<keyword evidence="3" id="KW-0677">Repeat</keyword>
<organism evidence="7 8">
    <name type="scientific">Ridgeia piscesae</name>
    <name type="common">Tubeworm</name>
    <dbReference type="NCBI Taxonomy" id="27915"/>
    <lineage>
        <taxon>Eukaryota</taxon>
        <taxon>Metazoa</taxon>
        <taxon>Spiralia</taxon>
        <taxon>Lophotrochozoa</taxon>
        <taxon>Annelida</taxon>
        <taxon>Polychaeta</taxon>
        <taxon>Sedentaria</taxon>
        <taxon>Canalipalpata</taxon>
        <taxon>Sabellida</taxon>
        <taxon>Siboglinidae</taxon>
        <taxon>Ridgeia</taxon>
    </lineage>
</organism>
<dbReference type="GO" id="GO:0003729">
    <property type="term" value="F:mRNA binding"/>
    <property type="evidence" value="ECO:0007669"/>
    <property type="project" value="TreeGrafter"/>
</dbReference>
<reference evidence="7" key="1">
    <citation type="journal article" date="2023" name="Mol. Biol. Evol.">
        <title>Third-Generation Sequencing Reveals the Adaptive Role of the Epigenome in Three Deep-Sea Polychaetes.</title>
        <authorList>
            <person name="Perez M."/>
            <person name="Aroh O."/>
            <person name="Sun Y."/>
            <person name="Lan Y."/>
            <person name="Juniper S.K."/>
            <person name="Young C.R."/>
            <person name="Angers B."/>
            <person name="Qian P.Y."/>
        </authorList>
    </citation>
    <scope>NUCLEOTIDE SEQUENCE</scope>
    <source>
        <strain evidence="7">R07B-5</strain>
    </source>
</reference>
<keyword evidence="5" id="KW-0175">Coiled coil</keyword>
<proteinExistence type="predicted"/>
<evidence type="ECO:0000256" key="5">
    <source>
        <dbReference type="SAM" id="Coils"/>
    </source>
</evidence>
<dbReference type="AlphaFoldDB" id="A0AAD9K640"/>
<dbReference type="GO" id="GO:0043022">
    <property type="term" value="F:ribosome binding"/>
    <property type="evidence" value="ECO:0007669"/>
    <property type="project" value="TreeGrafter"/>
</dbReference>
<evidence type="ECO:0000256" key="6">
    <source>
        <dbReference type="SAM" id="MobiDB-lite"/>
    </source>
</evidence>
<evidence type="ECO:0000256" key="1">
    <source>
        <dbReference type="ARBA" id="ARBA00022540"/>
    </source>
</evidence>
<dbReference type="PANTHER" id="PTHR13227:SF0">
    <property type="entry name" value="EUKARYOTIC TRANSLATION INITIATION FACTOR 2A"/>
    <property type="match status" value="1"/>
</dbReference>
<evidence type="ECO:0000313" key="8">
    <source>
        <dbReference type="Proteomes" id="UP001209878"/>
    </source>
</evidence>
<feature type="compositionally biased region" description="Basic and acidic residues" evidence="6">
    <location>
        <begin position="17"/>
        <end position="29"/>
    </location>
</feature>
<sequence>MESKSAKKNKKRHNKKKPEFQSTKEKDETSPEFMLEALKVKLAEAKASQDHGRAGKIRDQIWVLTDMVAGVKTDLPDEELLPILESIAMPSKPPVGGGTAGGGSAEAAGGDGPAARLTTSAVDRKLINLQKKLQKIEELKEKKARGDKLEKNQLQKIETESAVKEEIEELEEMLANASLVT</sequence>
<keyword evidence="4" id="KW-0648">Protein biosynthesis</keyword>
<dbReference type="PANTHER" id="PTHR13227">
    <property type="entry name" value="EUKARYOTIC TRANSLATION INITIATION FACTOR 2A"/>
    <property type="match status" value="1"/>
</dbReference>
<feature type="compositionally biased region" description="Gly residues" evidence="6">
    <location>
        <begin position="95"/>
        <end position="112"/>
    </location>
</feature>
<evidence type="ECO:0000256" key="4">
    <source>
        <dbReference type="ARBA" id="ARBA00022917"/>
    </source>
</evidence>